<evidence type="ECO:0000313" key="5">
    <source>
        <dbReference type="EMBL" id="MDQ0448146.1"/>
    </source>
</evidence>
<keyword evidence="3" id="KW-0804">Transcription</keyword>
<evidence type="ECO:0000256" key="1">
    <source>
        <dbReference type="ARBA" id="ARBA00023015"/>
    </source>
</evidence>
<dbReference type="PRINTS" id="PR00038">
    <property type="entry name" value="HTHLUXR"/>
</dbReference>
<name>A0ABU0I0N2_9HYPH</name>
<evidence type="ECO:0000256" key="2">
    <source>
        <dbReference type="ARBA" id="ARBA00023125"/>
    </source>
</evidence>
<dbReference type="InterPro" id="IPR036388">
    <property type="entry name" value="WH-like_DNA-bd_sf"/>
</dbReference>
<evidence type="ECO:0000256" key="3">
    <source>
        <dbReference type="ARBA" id="ARBA00023163"/>
    </source>
</evidence>
<dbReference type="SUPFAM" id="SSF75516">
    <property type="entry name" value="Pheromone-binding domain of LuxR-like quorum-sensing transcription factors"/>
    <property type="match status" value="1"/>
</dbReference>
<dbReference type="Gene3D" id="1.10.10.10">
    <property type="entry name" value="Winged helix-like DNA-binding domain superfamily/Winged helix DNA-binding domain"/>
    <property type="match status" value="1"/>
</dbReference>
<accession>A0ABU0I0N2</accession>
<keyword evidence="1" id="KW-0805">Transcription regulation</keyword>
<dbReference type="CDD" id="cd06170">
    <property type="entry name" value="LuxR_C_like"/>
    <property type="match status" value="1"/>
</dbReference>
<keyword evidence="2" id="KW-0238">DNA-binding</keyword>
<dbReference type="SUPFAM" id="SSF46894">
    <property type="entry name" value="C-terminal effector domain of the bipartite response regulators"/>
    <property type="match status" value="1"/>
</dbReference>
<protein>
    <submittedName>
        <fullName evidence="5">LuxR family quorum sensing-dependent transcriptional regulator</fullName>
    </submittedName>
</protein>
<dbReference type="SMART" id="SM00421">
    <property type="entry name" value="HTH_LUXR"/>
    <property type="match status" value="1"/>
</dbReference>
<dbReference type="InterPro" id="IPR016032">
    <property type="entry name" value="Sig_transdc_resp-reg_C-effctor"/>
</dbReference>
<dbReference type="RefSeq" id="WP_238201799.1">
    <property type="nucleotide sequence ID" value="NZ_BPQE01000005.1"/>
</dbReference>
<dbReference type="InterPro" id="IPR005143">
    <property type="entry name" value="TF_LuxR_autoind-bd_dom"/>
</dbReference>
<evidence type="ECO:0000313" key="6">
    <source>
        <dbReference type="Proteomes" id="UP001231124"/>
    </source>
</evidence>
<keyword evidence="6" id="KW-1185">Reference proteome</keyword>
<sequence length="243" mass="26653">MSVASLSETVSLLRQIDKAPSIEQIVSHLAAQLASFGVEAIIASLLPGSGDLCRYNRRFLVMAKISEDWQKHYLRRQYALQDPVVSETLCRSSGFGWDDEDFLPKRAGRAARIMDEAAENGLRRGFTVPVATIEGAHGGMTFAGRFMDLAPEQRGALTLVAAYAFGHALLLHDHTSKPKGALSPREREALHWMAEGKTDIEIGALMRISEHGVDRHLRGIRAKLGSKNRAQAVAEGLRHGFIA</sequence>
<gene>
    <name evidence="5" type="ORF">QO012_002654</name>
</gene>
<dbReference type="PANTHER" id="PTHR44688">
    <property type="entry name" value="DNA-BINDING TRANSCRIPTIONAL ACTIVATOR DEVR_DOSR"/>
    <property type="match status" value="1"/>
</dbReference>
<dbReference type="Gene3D" id="3.30.450.80">
    <property type="entry name" value="Transcription factor LuxR-like, autoinducer-binding domain"/>
    <property type="match status" value="1"/>
</dbReference>
<reference evidence="5 6" key="1">
    <citation type="submission" date="2023-07" db="EMBL/GenBank/DDBJ databases">
        <title>Genomic Encyclopedia of Type Strains, Phase IV (KMG-IV): sequencing the most valuable type-strain genomes for metagenomic binning, comparative biology and taxonomic classification.</title>
        <authorList>
            <person name="Goeker M."/>
        </authorList>
    </citation>
    <scope>NUCLEOTIDE SEQUENCE [LARGE SCALE GENOMIC DNA]</scope>
    <source>
        <strain evidence="5 6">DSM 19013</strain>
    </source>
</reference>
<dbReference type="PROSITE" id="PS50043">
    <property type="entry name" value="HTH_LUXR_2"/>
    <property type="match status" value="1"/>
</dbReference>
<evidence type="ECO:0000259" key="4">
    <source>
        <dbReference type="PROSITE" id="PS50043"/>
    </source>
</evidence>
<dbReference type="Pfam" id="PF03472">
    <property type="entry name" value="Autoind_bind"/>
    <property type="match status" value="1"/>
</dbReference>
<dbReference type="EMBL" id="JAUSVP010000007">
    <property type="protein sequence ID" value="MDQ0448146.1"/>
    <property type="molecule type" value="Genomic_DNA"/>
</dbReference>
<proteinExistence type="predicted"/>
<dbReference type="Proteomes" id="UP001231124">
    <property type="component" value="Unassembled WGS sequence"/>
</dbReference>
<dbReference type="InterPro" id="IPR036693">
    <property type="entry name" value="TF_LuxR_autoind-bd_dom_sf"/>
</dbReference>
<dbReference type="Pfam" id="PF00196">
    <property type="entry name" value="GerE"/>
    <property type="match status" value="1"/>
</dbReference>
<organism evidence="5 6">
    <name type="scientific">Methylobacterium aerolatum</name>
    <dbReference type="NCBI Taxonomy" id="418708"/>
    <lineage>
        <taxon>Bacteria</taxon>
        <taxon>Pseudomonadati</taxon>
        <taxon>Pseudomonadota</taxon>
        <taxon>Alphaproteobacteria</taxon>
        <taxon>Hyphomicrobiales</taxon>
        <taxon>Methylobacteriaceae</taxon>
        <taxon>Methylobacterium</taxon>
    </lineage>
</organism>
<comment type="caution">
    <text evidence="5">The sequence shown here is derived from an EMBL/GenBank/DDBJ whole genome shotgun (WGS) entry which is preliminary data.</text>
</comment>
<feature type="domain" description="HTH luxR-type" evidence="4">
    <location>
        <begin position="175"/>
        <end position="240"/>
    </location>
</feature>
<dbReference type="InterPro" id="IPR000792">
    <property type="entry name" value="Tscrpt_reg_LuxR_C"/>
</dbReference>
<dbReference type="PANTHER" id="PTHR44688:SF16">
    <property type="entry name" value="DNA-BINDING TRANSCRIPTIONAL ACTIVATOR DEVR_DOSR"/>
    <property type="match status" value="1"/>
</dbReference>